<evidence type="ECO:0008006" key="9">
    <source>
        <dbReference type="Google" id="ProtNLM"/>
    </source>
</evidence>
<reference evidence="7 8" key="1">
    <citation type="submission" date="2013-03" db="EMBL/GenBank/DDBJ databases">
        <title>The Genome Sequence of Phialophora europaea CBS 101466.</title>
        <authorList>
            <consortium name="The Broad Institute Genomics Platform"/>
            <person name="Cuomo C."/>
            <person name="de Hoog S."/>
            <person name="Gorbushina A."/>
            <person name="Walker B."/>
            <person name="Young S.K."/>
            <person name="Zeng Q."/>
            <person name="Gargeya S."/>
            <person name="Fitzgerald M."/>
            <person name="Haas B."/>
            <person name="Abouelleil A."/>
            <person name="Allen A.W."/>
            <person name="Alvarado L."/>
            <person name="Arachchi H.M."/>
            <person name="Berlin A.M."/>
            <person name="Chapman S.B."/>
            <person name="Gainer-Dewar J."/>
            <person name="Goldberg J."/>
            <person name="Griggs A."/>
            <person name="Gujja S."/>
            <person name="Hansen M."/>
            <person name="Howarth C."/>
            <person name="Imamovic A."/>
            <person name="Ireland A."/>
            <person name="Larimer J."/>
            <person name="McCowan C."/>
            <person name="Murphy C."/>
            <person name="Pearson M."/>
            <person name="Poon T.W."/>
            <person name="Priest M."/>
            <person name="Roberts A."/>
            <person name="Saif S."/>
            <person name="Shea T."/>
            <person name="Sisk P."/>
            <person name="Sykes S."/>
            <person name="Wortman J."/>
            <person name="Nusbaum C."/>
            <person name="Birren B."/>
        </authorList>
    </citation>
    <scope>NUCLEOTIDE SEQUENCE [LARGE SCALE GENOMIC DNA]</scope>
    <source>
        <strain evidence="7 8">CBS 101466</strain>
    </source>
</reference>
<evidence type="ECO:0000256" key="6">
    <source>
        <dbReference type="SAM" id="MobiDB-lite"/>
    </source>
</evidence>
<evidence type="ECO:0000256" key="4">
    <source>
        <dbReference type="ARBA" id="ARBA00023004"/>
    </source>
</evidence>
<dbReference type="AlphaFoldDB" id="W2SED2"/>
<dbReference type="GO" id="GO:0010436">
    <property type="term" value="F:carotenoid dioxygenase activity"/>
    <property type="evidence" value="ECO:0007669"/>
    <property type="project" value="TreeGrafter"/>
</dbReference>
<dbReference type="VEuPathDB" id="FungiDB:HMPREF1541_00557"/>
<keyword evidence="8" id="KW-1185">Reference proteome</keyword>
<comment type="similarity">
    <text evidence="1">Belongs to the carotenoid oxygenase family.</text>
</comment>
<feature type="region of interest" description="Disordered" evidence="6">
    <location>
        <begin position="550"/>
        <end position="575"/>
    </location>
</feature>
<dbReference type="GO" id="GO:0016121">
    <property type="term" value="P:carotene catabolic process"/>
    <property type="evidence" value="ECO:0007669"/>
    <property type="project" value="TreeGrafter"/>
</dbReference>
<organism evidence="7 8">
    <name type="scientific">Cyphellophora europaea (strain CBS 101466)</name>
    <name type="common">Phialophora europaea</name>
    <dbReference type="NCBI Taxonomy" id="1220924"/>
    <lineage>
        <taxon>Eukaryota</taxon>
        <taxon>Fungi</taxon>
        <taxon>Dikarya</taxon>
        <taxon>Ascomycota</taxon>
        <taxon>Pezizomycotina</taxon>
        <taxon>Eurotiomycetes</taxon>
        <taxon>Chaetothyriomycetidae</taxon>
        <taxon>Chaetothyriales</taxon>
        <taxon>Cyphellophoraceae</taxon>
        <taxon>Cyphellophora</taxon>
    </lineage>
</organism>
<evidence type="ECO:0000256" key="1">
    <source>
        <dbReference type="ARBA" id="ARBA00006787"/>
    </source>
</evidence>
<accession>W2SED2</accession>
<dbReference type="EMBL" id="KB822711">
    <property type="protein sequence ID" value="ETN46373.1"/>
    <property type="molecule type" value="Genomic_DNA"/>
</dbReference>
<dbReference type="OrthoDB" id="1069523at2759"/>
<evidence type="ECO:0000256" key="5">
    <source>
        <dbReference type="PIRSR" id="PIRSR604294-1"/>
    </source>
</evidence>
<feature type="binding site" evidence="5">
    <location>
        <position position="310"/>
    </location>
    <ligand>
        <name>Fe cation</name>
        <dbReference type="ChEBI" id="CHEBI:24875"/>
        <note>catalytic</note>
    </ligand>
</feature>
<comment type="cofactor">
    <cofactor evidence="5">
        <name>Fe(2+)</name>
        <dbReference type="ChEBI" id="CHEBI:29033"/>
    </cofactor>
    <text evidence="5">Binds 1 Fe(2+) ion per subunit.</text>
</comment>
<feature type="binding site" evidence="5">
    <location>
        <position position="191"/>
    </location>
    <ligand>
        <name>Fe cation</name>
        <dbReference type="ChEBI" id="CHEBI:24875"/>
        <note>catalytic</note>
    </ligand>
</feature>
<evidence type="ECO:0000313" key="8">
    <source>
        <dbReference type="Proteomes" id="UP000030752"/>
    </source>
</evidence>
<proteinExistence type="inferred from homology"/>
<feature type="compositionally biased region" description="Polar residues" evidence="6">
    <location>
        <begin position="562"/>
        <end position="575"/>
    </location>
</feature>
<dbReference type="HOGENOM" id="CLU_016472_6_2_1"/>
<dbReference type="GO" id="GO:0046872">
    <property type="term" value="F:metal ion binding"/>
    <property type="evidence" value="ECO:0007669"/>
    <property type="project" value="UniProtKB-KW"/>
</dbReference>
<gene>
    <name evidence="7" type="ORF">HMPREF1541_00557</name>
</gene>
<keyword evidence="3" id="KW-0560">Oxidoreductase</keyword>
<evidence type="ECO:0000256" key="3">
    <source>
        <dbReference type="ARBA" id="ARBA00023002"/>
    </source>
</evidence>
<dbReference type="Proteomes" id="UP000030752">
    <property type="component" value="Unassembled WGS sequence"/>
</dbReference>
<dbReference type="eggNOG" id="KOG1285">
    <property type="taxonomic scope" value="Eukaryota"/>
</dbReference>
<dbReference type="PANTHER" id="PTHR10543:SF89">
    <property type="entry name" value="CAROTENOID 9,10(9',10')-CLEAVAGE DIOXYGENASE 1"/>
    <property type="match status" value="1"/>
</dbReference>
<dbReference type="RefSeq" id="XP_008711085.1">
    <property type="nucleotide sequence ID" value="XM_008712863.1"/>
</dbReference>
<evidence type="ECO:0000256" key="2">
    <source>
        <dbReference type="ARBA" id="ARBA00022723"/>
    </source>
</evidence>
<dbReference type="PANTHER" id="PTHR10543">
    <property type="entry name" value="BETA-CAROTENE DIOXYGENASE"/>
    <property type="match status" value="1"/>
</dbReference>
<dbReference type="InParanoid" id="W2SED2"/>
<sequence length="575" mass="64319">MAHIFDLAGQIDVPPYTDGHKTGTQVKFPTTPVFSGFNLPSRIEGDIVDLEFTGQIPREINGTFYRIQPDHRFPPIFEDDIHFNGDGSVTAIRISAGHADFKQKYVHTERYSLETSARRSLFGRYRNPYTDHESVKGVIRTASNTNITFWRGMLLASKEDGPPYAMDPITLETWGRYDFEGQIRTPTFTAHPKFDPETGEMICFAYEAGGDGHDASDDVVVWTIDAEGKKIEECWYKAPFCGMIHDCGISANYVVLPLTPIKASYERLKNGGNHFAWDPLEDQWYGVVPRRGGKPEDIRWFRADNAFHGHVAGCYENEDGHVVFDLTVADGNVFFFFPPENETPQPPGKRNALKSPLTRWVFDPKAASGTRVTPFETFDTNGEFSRIDDRWVTKKYNHVWAAKVDPTKPYDFQKCGPPAGGLFNCISHFRMDDKVEESWFAGPTATIQEPSFIPREGGAEGEGWIIALLNHLDVLRNDIVILDAQDLAKGPVATIHLPLKLKLGLHGNFVGQKDIEEFAGRRRPGGDLGPVKMAEKPLLWQEKAVQTNGHVNGKVNGKSENDTNGDTLTSVVGRA</sequence>
<dbReference type="STRING" id="1220924.W2SED2"/>
<keyword evidence="4 5" id="KW-0408">Iron</keyword>
<keyword evidence="2 5" id="KW-0479">Metal-binding</keyword>
<feature type="binding site" evidence="5">
    <location>
        <position position="506"/>
    </location>
    <ligand>
        <name>Fe cation</name>
        <dbReference type="ChEBI" id="CHEBI:24875"/>
        <note>catalytic</note>
    </ligand>
</feature>
<name>W2SED2_CYPE1</name>
<protein>
    <recommendedName>
        <fullName evidence="9">Lignostilbene-alpha,beta-dioxygenase isozyme I</fullName>
    </recommendedName>
</protein>
<feature type="binding site" evidence="5">
    <location>
        <position position="245"/>
    </location>
    <ligand>
        <name>Fe cation</name>
        <dbReference type="ChEBI" id="CHEBI:24875"/>
        <note>catalytic</note>
    </ligand>
</feature>
<dbReference type="GeneID" id="19967896"/>
<evidence type="ECO:0000313" key="7">
    <source>
        <dbReference type="EMBL" id="ETN46373.1"/>
    </source>
</evidence>
<dbReference type="InterPro" id="IPR004294">
    <property type="entry name" value="Carotenoid_Oase"/>
</dbReference>
<dbReference type="Pfam" id="PF03055">
    <property type="entry name" value="RPE65"/>
    <property type="match status" value="1"/>
</dbReference>